<comment type="similarity">
    <text evidence="3 10">Belongs to the TrpF family.</text>
</comment>
<evidence type="ECO:0000256" key="2">
    <source>
        <dbReference type="ARBA" id="ARBA00004664"/>
    </source>
</evidence>
<dbReference type="InterPro" id="IPR044643">
    <property type="entry name" value="TrpF_fam"/>
</dbReference>
<dbReference type="GO" id="GO:0004640">
    <property type="term" value="F:phosphoribosylanthranilate isomerase activity"/>
    <property type="evidence" value="ECO:0007669"/>
    <property type="project" value="UniProtKB-UniRule"/>
</dbReference>
<dbReference type="AlphaFoldDB" id="A0A0A8UQ01"/>
<protein>
    <recommendedName>
        <fullName evidence="5 10">N-(5'-phosphoribosyl)anthranilate isomerase</fullName>
        <shortName evidence="10">PRAI</shortName>
        <ecNumber evidence="4 10">5.3.1.24</ecNumber>
    </recommendedName>
</protein>
<keyword evidence="8 10" id="KW-0057">Aromatic amino acid biosynthesis</keyword>
<comment type="pathway">
    <text evidence="2 10">Amino-acid biosynthesis; L-tryptophan biosynthesis; L-tryptophan from chorismate: step 3/5.</text>
</comment>
<comment type="catalytic activity">
    <reaction evidence="1 10">
        <text>N-(5-phospho-beta-D-ribosyl)anthranilate = 1-(2-carboxyphenylamino)-1-deoxy-D-ribulose 5-phosphate</text>
        <dbReference type="Rhea" id="RHEA:21540"/>
        <dbReference type="ChEBI" id="CHEBI:18277"/>
        <dbReference type="ChEBI" id="CHEBI:58613"/>
        <dbReference type="EC" id="5.3.1.24"/>
    </reaction>
</comment>
<keyword evidence="7 10" id="KW-0822">Tryptophan biosynthesis</keyword>
<evidence type="ECO:0000256" key="5">
    <source>
        <dbReference type="ARBA" id="ARBA00022272"/>
    </source>
</evidence>
<dbReference type="GO" id="GO:0000162">
    <property type="term" value="P:L-tryptophan biosynthetic process"/>
    <property type="evidence" value="ECO:0007669"/>
    <property type="project" value="UniProtKB-UniRule"/>
</dbReference>
<accession>A0A0A8UQ01</accession>
<dbReference type="InterPro" id="IPR013785">
    <property type="entry name" value="Aldolase_TIM"/>
</dbReference>
<dbReference type="EMBL" id="LN681225">
    <property type="protein sequence ID" value="CEK10950.1"/>
    <property type="molecule type" value="Genomic_DNA"/>
</dbReference>
<evidence type="ECO:0000256" key="10">
    <source>
        <dbReference type="HAMAP-Rule" id="MF_00135"/>
    </source>
</evidence>
<dbReference type="Gene3D" id="3.20.20.70">
    <property type="entry name" value="Aldolase class I"/>
    <property type="match status" value="1"/>
</dbReference>
<evidence type="ECO:0000256" key="9">
    <source>
        <dbReference type="ARBA" id="ARBA00023235"/>
    </source>
</evidence>
<dbReference type="EC" id="5.3.1.24" evidence="4 10"/>
<proteinExistence type="inferred from homology"/>
<dbReference type="PANTHER" id="PTHR42894:SF1">
    <property type="entry name" value="N-(5'-PHOSPHORIBOSYL)ANTHRANILATE ISOMERASE"/>
    <property type="match status" value="1"/>
</dbReference>
<evidence type="ECO:0000259" key="11">
    <source>
        <dbReference type="Pfam" id="PF00697"/>
    </source>
</evidence>
<keyword evidence="6 10" id="KW-0028">Amino-acid biosynthesis</keyword>
<feature type="domain" description="N-(5'phosphoribosyl) anthranilate isomerase (PRAI)" evidence="11">
    <location>
        <begin position="9"/>
        <end position="202"/>
    </location>
</feature>
<dbReference type="HAMAP" id="MF_00135">
    <property type="entry name" value="PRAI"/>
    <property type="match status" value="1"/>
</dbReference>
<dbReference type="KEGG" id="lha:LHA_1918"/>
<dbReference type="OrthoDB" id="9804217at2"/>
<dbReference type="CDD" id="cd00405">
    <property type="entry name" value="PRAI"/>
    <property type="match status" value="1"/>
</dbReference>
<evidence type="ECO:0000256" key="3">
    <source>
        <dbReference type="ARBA" id="ARBA00007571"/>
    </source>
</evidence>
<dbReference type="HOGENOM" id="CLU_076364_2_0_6"/>
<evidence type="ECO:0000256" key="6">
    <source>
        <dbReference type="ARBA" id="ARBA00022605"/>
    </source>
</evidence>
<keyword evidence="13" id="KW-1185">Reference proteome</keyword>
<reference evidence="13" key="1">
    <citation type="submission" date="2014-09" db="EMBL/GenBank/DDBJ databases">
        <authorList>
            <person name="Gomez-Valero L."/>
        </authorList>
    </citation>
    <scope>NUCLEOTIDE SEQUENCE [LARGE SCALE GENOMIC DNA]</scope>
    <source>
        <strain evidence="13">ATCC35250</strain>
    </source>
</reference>
<evidence type="ECO:0000313" key="12">
    <source>
        <dbReference type="EMBL" id="CEK10950.1"/>
    </source>
</evidence>
<dbReference type="Proteomes" id="UP000032803">
    <property type="component" value="Chromosome I"/>
</dbReference>
<name>A0A0A8UQ01_LEGHA</name>
<sequence length="210" mass="22970">MIGKRLRMKMCGMTREQDIAYAAALGVDAIGLIFYPKSPRCVSVKQAKELVQNLPAFLNIVAVVVNPSVASVNEIIKELPIDYLQFHGEESAEFCTQFKKPYIKAVQAISKDFITSMCIEHSQAAAILLDTPSSVHGGTGKVFDWSIIPDDIKTPLILAGGLNAENVVNATKKHLLYAVDVCSGIESSPGIKDYDKMNQFVSALWGSKYE</sequence>
<dbReference type="InterPro" id="IPR011060">
    <property type="entry name" value="RibuloseP-bd_barrel"/>
</dbReference>
<evidence type="ECO:0000313" key="13">
    <source>
        <dbReference type="Proteomes" id="UP000032803"/>
    </source>
</evidence>
<evidence type="ECO:0000256" key="1">
    <source>
        <dbReference type="ARBA" id="ARBA00001164"/>
    </source>
</evidence>
<dbReference type="InterPro" id="IPR001240">
    <property type="entry name" value="PRAI_dom"/>
</dbReference>
<dbReference type="UniPathway" id="UPA00035">
    <property type="reaction ID" value="UER00042"/>
</dbReference>
<dbReference type="STRING" id="449.LHA_1918"/>
<evidence type="ECO:0000256" key="8">
    <source>
        <dbReference type="ARBA" id="ARBA00023141"/>
    </source>
</evidence>
<dbReference type="PANTHER" id="PTHR42894">
    <property type="entry name" value="N-(5'-PHOSPHORIBOSYL)ANTHRANILATE ISOMERASE"/>
    <property type="match status" value="1"/>
</dbReference>
<gene>
    <name evidence="10 12" type="primary">trpF</name>
    <name evidence="12" type="ORF">LHA_1918</name>
</gene>
<dbReference type="Pfam" id="PF00697">
    <property type="entry name" value="PRAI"/>
    <property type="match status" value="1"/>
</dbReference>
<dbReference type="FunFam" id="3.20.20.70:FF:000075">
    <property type="entry name" value="Tryptophan biosynthesis protein TRP1"/>
    <property type="match status" value="1"/>
</dbReference>
<dbReference type="NCBIfam" id="NF002298">
    <property type="entry name" value="PRK01222.1-4"/>
    <property type="match status" value="1"/>
</dbReference>
<organism evidence="12 13">
    <name type="scientific">Legionella hackeliae</name>
    <dbReference type="NCBI Taxonomy" id="449"/>
    <lineage>
        <taxon>Bacteria</taxon>
        <taxon>Pseudomonadati</taxon>
        <taxon>Pseudomonadota</taxon>
        <taxon>Gammaproteobacteria</taxon>
        <taxon>Legionellales</taxon>
        <taxon>Legionellaceae</taxon>
        <taxon>Legionella</taxon>
    </lineage>
</organism>
<evidence type="ECO:0000256" key="4">
    <source>
        <dbReference type="ARBA" id="ARBA00012572"/>
    </source>
</evidence>
<keyword evidence="9 10" id="KW-0413">Isomerase</keyword>
<dbReference type="SUPFAM" id="SSF51366">
    <property type="entry name" value="Ribulose-phoshate binding barrel"/>
    <property type="match status" value="1"/>
</dbReference>
<evidence type="ECO:0000256" key="7">
    <source>
        <dbReference type="ARBA" id="ARBA00022822"/>
    </source>
</evidence>